<dbReference type="Proteomes" id="UP000177092">
    <property type="component" value="Unassembled WGS sequence"/>
</dbReference>
<evidence type="ECO:0000313" key="2">
    <source>
        <dbReference type="Proteomes" id="UP000177092"/>
    </source>
</evidence>
<protein>
    <submittedName>
        <fullName evidence="1">Uncharacterized protein</fullName>
    </submittedName>
</protein>
<name>A0A1F6A9P0_9BACT</name>
<evidence type="ECO:0000313" key="1">
    <source>
        <dbReference type="EMBL" id="OGG21421.1"/>
    </source>
</evidence>
<gene>
    <name evidence="1" type="ORF">A3D03_02840</name>
</gene>
<dbReference type="EMBL" id="MFJN01000022">
    <property type="protein sequence ID" value="OGG21421.1"/>
    <property type="molecule type" value="Genomic_DNA"/>
</dbReference>
<organism evidence="1 2">
    <name type="scientific">Candidatus Gottesmanbacteria bacterium RIFCSPHIGHO2_02_FULL_40_13</name>
    <dbReference type="NCBI Taxonomy" id="1798384"/>
    <lineage>
        <taxon>Bacteria</taxon>
        <taxon>Candidatus Gottesmaniibacteriota</taxon>
    </lineage>
</organism>
<comment type="caution">
    <text evidence="1">The sequence shown here is derived from an EMBL/GenBank/DDBJ whole genome shotgun (WGS) entry which is preliminary data.</text>
</comment>
<proteinExistence type="predicted"/>
<accession>A0A1F6A9P0</accession>
<sequence length="112" mass="12350">MYGRKGGEMCPLAEQTTEVGAPGHLNFSCEALPDLTVGASVLSVIRSAKPRTECPLENHSSRRLTSGAFWCWGKPEDQLDFMAWQEYGSVVEGSCCPAANPDHFISLRLKYR</sequence>
<dbReference type="AlphaFoldDB" id="A0A1F6A9P0"/>
<reference evidence="1 2" key="1">
    <citation type="journal article" date="2016" name="Nat. Commun.">
        <title>Thousands of microbial genomes shed light on interconnected biogeochemical processes in an aquifer system.</title>
        <authorList>
            <person name="Anantharaman K."/>
            <person name="Brown C.T."/>
            <person name="Hug L.A."/>
            <person name="Sharon I."/>
            <person name="Castelle C.J."/>
            <person name="Probst A.J."/>
            <person name="Thomas B.C."/>
            <person name="Singh A."/>
            <person name="Wilkins M.J."/>
            <person name="Karaoz U."/>
            <person name="Brodie E.L."/>
            <person name="Williams K.H."/>
            <person name="Hubbard S.S."/>
            <person name="Banfield J.F."/>
        </authorList>
    </citation>
    <scope>NUCLEOTIDE SEQUENCE [LARGE SCALE GENOMIC DNA]</scope>
</reference>